<accession>A0A2J0KT09</accession>
<evidence type="ECO:0000313" key="5">
    <source>
        <dbReference type="Proteomes" id="UP000230052"/>
    </source>
</evidence>
<dbReference type="SUPFAM" id="SSF52172">
    <property type="entry name" value="CheY-like"/>
    <property type="match status" value="1"/>
</dbReference>
<dbReference type="InterPro" id="IPR001789">
    <property type="entry name" value="Sig_transdc_resp-reg_receiver"/>
</dbReference>
<sequence length="130" mass="14238">MGDAGIAKKKILIIDDEKDWVTMLSIRLKSEGYDVDVAFDAVSGMMQIRQANPALVLLDIMLPAGGGVSVLKNIRNNTKTFSLPVIVVSARLDDAIKEETKKLGITDYFVKSNDTAELMTGIKKLLEPKN</sequence>
<dbReference type="InterPro" id="IPR050595">
    <property type="entry name" value="Bact_response_regulator"/>
</dbReference>
<evidence type="ECO:0000313" key="4">
    <source>
        <dbReference type="EMBL" id="PIU41642.1"/>
    </source>
</evidence>
<reference evidence="4 5" key="1">
    <citation type="submission" date="2017-09" db="EMBL/GenBank/DDBJ databases">
        <title>Depth-based differentiation of microbial function through sediment-hosted aquifers and enrichment of novel symbionts in the deep terrestrial subsurface.</title>
        <authorList>
            <person name="Probst A.J."/>
            <person name="Ladd B."/>
            <person name="Jarett J.K."/>
            <person name="Geller-Mcgrath D.E."/>
            <person name="Sieber C.M."/>
            <person name="Emerson J.B."/>
            <person name="Anantharaman K."/>
            <person name="Thomas B.C."/>
            <person name="Malmstrom R."/>
            <person name="Stieglmeier M."/>
            <person name="Klingl A."/>
            <person name="Woyke T."/>
            <person name="Ryan C.M."/>
            <person name="Banfield J.F."/>
        </authorList>
    </citation>
    <scope>NUCLEOTIDE SEQUENCE [LARGE SCALE GENOMIC DNA]</scope>
    <source>
        <strain evidence="4">CG07_land_8_20_14_0_80_42_15</strain>
    </source>
</reference>
<dbReference type="InterPro" id="IPR011006">
    <property type="entry name" value="CheY-like_superfamily"/>
</dbReference>
<dbReference type="GO" id="GO:0000160">
    <property type="term" value="P:phosphorelay signal transduction system"/>
    <property type="evidence" value="ECO:0007669"/>
    <property type="project" value="InterPro"/>
</dbReference>
<organism evidence="4 5">
    <name type="scientific">Candidatus Aquitaenariimonas noxiae</name>
    <dbReference type="NCBI Taxonomy" id="1974741"/>
    <lineage>
        <taxon>Bacteria</taxon>
        <taxon>Pseudomonadati</taxon>
        <taxon>Candidatus Omnitrophota</taxon>
        <taxon>Candidatus Aquitaenariimonas</taxon>
    </lineage>
</organism>
<dbReference type="EMBL" id="PEWV01000041">
    <property type="protein sequence ID" value="PIU41642.1"/>
    <property type="molecule type" value="Genomic_DNA"/>
</dbReference>
<evidence type="ECO:0000256" key="2">
    <source>
        <dbReference type="PROSITE-ProRule" id="PRU00169"/>
    </source>
</evidence>
<proteinExistence type="predicted"/>
<evidence type="ECO:0000259" key="3">
    <source>
        <dbReference type="PROSITE" id="PS50110"/>
    </source>
</evidence>
<dbReference type="Pfam" id="PF00072">
    <property type="entry name" value="Response_reg"/>
    <property type="match status" value="1"/>
</dbReference>
<dbReference type="PANTHER" id="PTHR44591:SF3">
    <property type="entry name" value="RESPONSE REGULATORY DOMAIN-CONTAINING PROTEIN"/>
    <property type="match status" value="1"/>
</dbReference>
<keyword evidence="1 2" id="KW-0597">Phosphoprotein</keyword>
<dbReference type="Gene3D" id="3.40.50.2300">
    <property type="match status" value="1"/>
</dbReference>
<comment type="caution">
    <text evidence="4">The sequence shown here is derived from an EMBL/GenBank/DDBJ whole genome shotgun (WGS) entry which is preliminary data.</text>
</comment>
<evidence type="ECO:0000256" key="1">
    <source>
        <dbReference type="ARBA" id="ARBA00022553"/>
    </source>
</evidence>
<feature type="modified residue" description="4-aspartylphosphate" evidence="2">
    <location>
        <position position="59"/>
    </location>
</feature>
<dbReference type="Proteomes" id="UP000230052">
    <property type="component" value="Unassembled WGS sequence"/>
</dbReference>
<dbReference type="SMART" id="SM00448">
    <property type="entry name" value="REC"/>
    <property type="match status" value="1"/>
</dbReference>
<protein>
    <recommendedName>
        <fullName evidence="3">Response regulatory domain-containing protein</fullName>
    </recommendedName>
</protein>
<name>A0A2J0KT09_9BACT</name>
<dbReference type="PANTHER" id="PTHR44591">
    <property type="entry name" value="STRESS RESPONSE REGULATOR PROTEIN 1"/>
    <property type="match status" value="1"/>
</dbReference>
<dbReference type="AlphaFoldDB" id="A0A2J0KT09"/>
<gene>
    <name evidence="4" type="ORF">COS99_04415</name>
</gene>
<feature type="domain" description="Response regulatory" evidence="3">
    <location>
        <begin position="10"/>
        <end position="126"/>
    </location>
</feature>
<dbReference type="CDD" id="cd17574">
    <property type="entry name" value="REC_OmpR"/>
    <property type="match status" value="1"/>
</dbReference>
<dbReference type="PROSITE" id="PS50110">
    <property type="entry name" value="RESPONSE_REGULATORY"/>
    <property type="match status" value="1"/>
</dbReference>